<feature type="region of interest" description="Disordered" evidence="1">
    <location>
        <begin position="377"/>
        <end position="398"/>
    </location>
</feature>
<dbReference type="RefSeq" id="XP_005769249.1">
    <property type="nucleotide sequence ID" value="XM_005769192.1"/>
</dbReference>
<accession>A0A0D3IZY5</accession>
<evidence type="ECO:0000256" key="1">
    <source>
        <dbReference type="SAM" id="MobiDB-lite"/>
    </source>
</evidence>
<dbReference type="PROSITE" id="PS51257">
    <property type="entry name" value="PROKAR_LIPOPROTEIN"/>
    <property type="match status" value="1"/>
</dbReference>
<dbReference type="OMA" id="DARCVIN"/>
<sequence length="452" mass="46745">MVRRTWDAVVVGGGVVGCAVLRELTVRRGWRCLLVERQPHLVAGASAGNTGIACTASDVATGTVEHACLSEGARLNLPAWTELNVPHRPTGSMYAAFDADGLSRLEAELEMRRARGDPDAALLTAAEARAREPALAPSVLGALLVAGEVTVDPWLAPIAYARHAHENGATIQRGREVAAAAWEGGRWRLTLSPAEAEAEGPEVVEASVVVACGGLLGDALEALHRRPPFAIKPRRGDFLLFDGSARALVGATPVGQPPGDVSRGVYVWRSALGVVACGPTAEPVREVEMPPREEARPEVRAALLDAACAAVPQLREAGVAGSYSGLRPGCDLSADYQIGRAEGSSWVTVGAIRSTGLTGALGIARRAAALCDEAWRESGAAAEPPPPPGGGAVRTTPLPPLHEIAASYRARADGSVVFGADEAGFGPHLVTHPLTAAGLDAQLAGMLRGTAL</sequence>
<evidence type="ECO:0000313" key="4">
    <source>
        <dbReference type="Proteomes" id="UP000013827"/>
    </source>
</evidence>
<dbReference type="PANTHER" id="PTHR42720">
    <property type="entry name" value="GLYCEROL-3-PHOSPHATE DEHYDROGENASE"/>
    <property type="match status" value="1"/>
</dbReference>
<dbReference type="STRING" id="2903.R1DQN4"/>
<dbReference type="Gene3D" id="3.50.50.60">
    <property type="entry name" value="FAD/NAD(P)-binding domain"/>
    <property type="match status" value="1"/>
</dbReference>
<dbReference type="HOGENOM" id="CLU_024775_3_0_1"/>
<dbReference type="Proteomes" id="UP000013827">
    <property type="component" value="Unassembled WGS sequence"/>
</dbReference>
<dbReference type="InterPro" id="IPR036188">
    <property type="entry name" value="FAD/NAD-bd_sf"/>
</dbReference>
<organism evidence="3 4">
    <name type="scientific">Emiliania huxleyi (strain CCMP1516)</name>
    <dbReference type="NCBI Taxonomy" id="280463"/>
    <lineage>
        <taxon>Eukaryota</taxon>
        <taxon>Haptista</taxon>
        <taxon>Haptophyta</taxon>
        <taxon>Prymnesiophyceae</taxon>
        <taxon>Isochrysidales</taxon>
        <taxon>Noelaerhabdaceae</taxon>
        <taxon>Emiliania</taxon>
    </lineage>
</organism>
<proteinExistence type="predicted"/>
<dbReference type="eggNOG" id="KOG2665">
    <property type="taxonomic scope" value="Eukaryota"/>
</dbReference>
<protein>
    <recommendedName>
        <fullName evidence="2">FAD dependent oxidoreductase domain-containing protein</fullName>
    </recommendedName>
</protein>
<dbReference type="InterPro" id="IPR006076">
    <property type="entry name" value="FAD-dep_OxRdtase"/>
</dbReference>
<dbReference type="PaxDb" id="2903-EOD16820"/>
<dbReference type="AlphaFoldDB" id="A0A0D3IZY5"/>
<dbReference type="EnsemblProtists" id="EOD16820">
    <property type="protein sequence ID" value="EOD16820"/>
    <property type="gene ID" value="EMIHUDRAFT_102779"/>
</dbReference>
<evidence type="ECO:0000259" key="2">
    <source>
        <dbReference type="Pfam" id="PF01266"/>
    </source>
</evidence>
<keyword evidence="4" id="KW-1185">Reference proteome</keyword>
<dbReference type="InterPro" id="IPR052745">
    <property type="entry name" value="G3P_Oxidase/Oxidoreductase"/>
</dbReference>
<evidence type="ECO:0000313" key="3">
    <source>
        <dbReference type="EnsemblProtists" id="EOD16820"/>
    </source>
</evidence>
<dbReference type="PANTHER" id="PTHR42720:SF1">
    <property type="entry name" value="GLYCEROL 3-PHOSPHATE OXIDASE"/>
    <property type="match status" value="1"/>
</dbReference>
<reference evidence="3" key="2">
    <citation type="submission" date="2024-10" db="UniProtKB">
        <authorList>
            <consortium name="EnsemblProtists"/>
        </authorList>
    </citation>
    <scope>IDENTIFICATION</scope>
</reference>
<dbReference type="Pfam" id="PF01266">
    <property type="entry name" value="DAO"/>
    <property type="match status" value="1"/>
</dbReference>
<dbReference type="KEGG" id="ehx:EMIHUDRAFT_102779"/>
<feature type="domain" description="FAD dependent oxidoreductase" evidence="2">
    <location>
        <begin position="7"/>
        <end position="370"/>
    </location>
</feature>
<reference evidence="4" key="1">
    <citation type="journal article" date="2013" name="Nature">
        <title>Pan genome of the phytoplankton Emiliania underpins its global distribution.</title>
        <authorList>
            <person name="Read B.A."/>
            <person name="Kegel J."/>
            <person name="Klute M.J."/>
            <person name="Kuo A."/>
            <person name="Lefebvre S.C."/>
            <person name="Maumus F."/>
            <person name="Mayer C."/>
            <person name="Miller J."/>
            <person name="Monier A."/>
            <person name="Salamov A."/>
            <person name="Young J."/>
            <person name="Aguilar M."/>
            <person name="Claverie J.M."/>
            <person name="Frickenhaus S."/>
            <person name="Gonzalez K."/>
            <person name="Herman E.K."/>
            <person name="Lin Y.C."/>
            <person name="Napier J."/>
            <person name="Ogata H."/>
            <person name="Sarno A.F."/>
            <person name="Shmutz J."/>
            <person name="Schroeder D."/>
            <person name="de Vargas C."/>
            <person name="Verret F."/>
            <person name="von Dassow P."/>
            <person name="Valentin K."/>
            <person name="Van de Peer Y."/>
            <person name="Wheeler G."/>
            <person name="Dacks J.B."/>
            <person name="Delwiche C.F."/>
            <person name="Dyhrman S.T."/>
            <person name="Glockner G."/>
            <person name="John U."/>
            <person name="Richards T."/>
            <person name="Worden A.Z."/>
            <person name="Zhang X."/>
            <person name="Grigoriev I.V."/>
            <person name="Allen A.E."/>
            <person name="Bidle K."/>
            <person name="Borodovsky M."/>
            <person name="Bowler C."/>
            <person name="Brownlee C."/>
            <person name="Cock J.M."/>
            <person name="Elias M."/>
            <person name="Gladyshev V.N."/>
            <person name="Groth M."/>
            <person name="Guda C."/>
            <person name="Hadaegh A."/>
            <person name="Iglesias-Rodriguez M.D."/>
            <person name="Jenkins J."/>
            <person name="Jones B.M."/>
            <person name="Lawson T."/>
            <person name="Leese F."/>
            <person name="Lindquist E."/>
            <person name="Lobanov A."/>
            <person name="Lomsadze A."/>
            <person name="Malik S.B."/>
            <person name="Marsh M.E."/>
            <person name="Mackinder L."/>
            <person name="Mock T."/>
            <person name="Mueller-Roeber B."/>
            <person name="Pagarete A."/>
            <person name="Parker M."/>
            <person name="Probert I."/>
            <person name="Quesneville H."/>
            <person name="Raines C."/>
            <person name="Rensing S.A."/>
            <person name="Riano-Pachon D.M."/>
            <person name="Richier S."/>
            <person name="Rokitta S."/>
            <person name="Shiraiwa Y."/>
            <person name="Soanes D.M."/>
            <person name="van der Giezen M."/>
            <person name="Wahlund T.M."/>
            <person name="Williams B."/>
            <person name="Wilson W."/>
            <person name="Wolfe G."/>
            <person name="Wurch L.L."/>
        </authorList>
    </citation>
    <scope>NUCLEOTIDE SEQUENCE</scope>
</reference>
<dbReference type="Gene3D" id="3.30.9.10">
    <property type="entry name" value="D-Amino Acid Oxidase, subunit A, domain 2"/>
    <property type="match status" value="1"/>
</dbReference>
<dbReference type="GeneID" id="17262980"/>
<dbReference type="SUPFAM" id="SSF51905">
    <property type="entry name" value="FAD/NAD(P)-binding domain"/>
    <property type="match status" value="1"/>
</dbReference>
<name>A0A0D3IZY5_EMIH1</name>
<dbReference type="SUPFAM" id="SSF54373">
    <property type="entry name" value="FAD-linked reductases, C-terminal domain"/>
    <property type="match status" value="1"/>
</dbReference>